<keyword evidence="1" id="KW-0472">Membrane</keyword>
<name>A0ABD2YYN0_9GENT</name>
<keyword evidence="1" id="KW-1133">Transmembrane helix</keyword>
<accession>A0ABD2YYN0</accession>
<feature type="transmembrane region" description="Helical" evidence="1">
    <location>
        <begin position="153"/>
        <end position="172"/>
    </location>
</feature>
<dbReference type="Proteomes" id="UP001630127">
    <property type="component" value="Unassembled WGS sequence"/>
</dbReference>
<dbReference type="PANTHER" id="PTHR34741:SF2">
    <property type="entry name" value="VESICLE TRANSPORT PROTEIN"/>
    <property type="match status" value="1"/>
</dbReference>
<comment type="caution">
    <text evidence="2">The sequence shown here is derived from an EMBL/GenBank/DDBJ whole genome shotgun (WGS) entry which is preliminary data.</text>
</comment>
<dbReference type="EMBL" id="JBJUIK010000011">
    <property type="protein sequence ID" value="KAL3512383.1"/>
    <property type="molecule type" value="Genomic_DNA"/>
</dbReference>
<evidence type="ECO:0000256" key="1">
    <source>
        <dbReference type="SAM" id="Phobius"/>
    </source>
</evidence>
<organism evidence="2 3">
    <name type="scientific">Cinchona calisaya</name>
    <dbReference type="NCBI Taxonomy" id="153742"/>
    <lineage>
        <taxon>Eukaryota</taxon>
        <taxon>Viridiplantae</taxon>
        <taxon>Streptophyta</taxon>
        <taxon>Embryophyta</taxon>
        <taxon>Tracheophyta</taxon>
        <taxon>Spermatophyta</taxon>
        <taxon>Magnoliopsida</taxon>
        <taxon>eudicotyledons</taxon>
        <taxon>Gunneridae</taxon>
        <taxon>Pentapetalae</taxon>
        <taxon>asterids</taxon>
        <taxon>lamiids</taxon>
        <taxon>Gentianales</taxon>
        <taxon>Rubiaceae</taxon>
        <taxon>Cinchonoideae</taxon>
        <taxon>Cinchoneae</taxon>
        <taxon>Cinchona</taxon>
    </lineage>
</organism>
<sequence>MECWRWVKRSVNTSHQTIINKFKELMLSLKLSSSSSASPPTVDLEADGEPADQPVPINNPGAPPYHFDWAAVVIGFCLTSTVEIALQSLQPQIKIPPLVHFLSLSLLFAFASSFVSTFVSPNFAGALILVSKICVLAAFFCAITIPFSTSLKIISWSIFGVCLLVIACAALTSSSSCIMHGN</sequence>
<evidence type="ECO:0000313" key="3">
    <source>
        <dbReference type="Proteomes" id="UP001630127"/>
    </source>
</evidence>
<dbReference type="PANTHER" id="PTHR34741">
    <property type="entry name" value="IMAP FAMILY MEMBER 1, PUTATIVE-RELATED"/>
    <property type="match status" value="1"/>
</dbReference>
<evidence type="ECO:0000313" key="2">
    <source>
        <dbReference type="EMBL" id="KAL3512383.1"/>
    </source>
</evidence>
<protein>
    <submittedName>
        <fullName evidence="2">Uncharacterized protein</fullName>
    </submittedName>
</protein>
<feature type="transmembrane region" description="Helical" evidence="1">
    <location>
        <begin position="125"/>
        <end position="146"/>
    </location>
</feature>
<proteinExistence type="predicted"/>
<reference evidence="2 3" key="1">
    <citation type="submission" date="2024-11" db="EMBL/GenBank/DDBJ databases">
        <title>A near-complete genome assembly of Cinchona calisaya.</title>
        <authorList>
            <person name="Lian D.C."/>
            <person name="Zhao X.W."/>
            <person name="Wei L."/>
        </authorList>
    </citation>
    <scope>NUCLEOTIDE SEQUENCE [LARGE SCALE GENOMIC DNA]</scope>
    <source>
        <tissue evidence="2">Nenye</tissue>
    </source>
</reference>
<keyword evidence="1" id="KW-0812">Transmembrane</keyword>
<gene>
    <name evidence="2" type="ORF">ACH5RR_025100</name>
</gene>
<keyword evidence="3" id="KW-1185">Reference proteome</keyword>
<feature type="transmembrane region" description="Helical" evidence="1">
    <location>
        <begin position="98"/>
        <end position="119"/>
    </location>
</feature>
<dbReference type="AlphaFoldDB" id="A0ABD2YYN0"/>